<dbReference type="GO" id="GO:0008237">
    <property type="term" value="F:metallopeptidase activity"/>
    <property type="evidence" value="ECO:0007669"/>
    <property type="project" value="UniProtKB-KW"/>
</dbReference>
<dbReference type="InterPro" id="IPR040711">
    <property type="entry name" value="IMPa_N_2"/>
</dbReference>
<dbReference type="Pfam" id="PF18642">
    <property type="entry name" value="IMPa_helical"/>
    <property type="match status" value="1"/>
</dbReference>
<dbReference type="PROSITE" id="PS50268">
    <property type="entry name" value="CADHERIN_2"/>
    <property type="match status" value="1"/>
</dbReference>
<dbReference type="Pfam" id="PF18650">
    <property type="entry name" value="IMPa_N_2"/>
    <property type="match status" value="1"/>
</dbReference>
<sequence length="1255" mass="137913">MKRFWLTFTLSFVFFIQPAFADVALQAKALLQGAYDPTSGLMRDDLRSKGYLPTAQPYNFPPFNYTGSETASPTVLAVTGAKAVVDWVLLDVRDNTSRNLLGRKAVLVQRNGVLLDPQTGSNTLSFTGIDAGTYSVSLHHRNHLATLMDAVVLSAATPLLDFTTKGQLPTGDVDANAKLISSGPSNDVTILLGYILTEPQNTQQSANYRLNGYFNTDLNMDGVTVYAGPNNDLNLLQSNVLLHPSNASFSMNFIVDGVKLNHALIPSAPYLEQTQYSFLSQRYTPDATVIGQVTAVDYQQDTLHYAVEGEVPFVVDNQGVIRSQGELQAGQTYHFQIAVSDGAQTSRASIVVKVTDVDAVEQALRTGAVTAVTDTELLDAALATITDNRNMLLDAKVKLFNLNADGTAKADGSSLTALDWNPTHDASTLLSTYGLNTGVLHTNAVYTDGYTVYDKEIGIIGANTARYMVFGGNPLRTGNVTNAQMQQFMKNSVEWLLQRAELETKAFNVVMAHLDESYYFKDESSVRTWLDTHYAGKVSYNAANSCDDAKLAGCVAARPDLLIVSQVANPGSDVAAIAANVQAALQQGIPVLYVHHDGNLTALGEKLLPLFNVTYQWDNYWKKLGLKAFDVTATLGGLPDNIRSIQTMLTHFKAQDYAFDWSVCADGNCDAVVGWQEQFQQGAEAARSMMHDFDVRKVNLFTQQDFRLQKLLALLGDAYRQAVRFPMDKNTTNTTVFLKSLFADHAVYHYRTLNPAQPDMGNFSRSDFRHITPVTKTVKLTSRQHFRAAGVYALPGQTLKVTRKDNSATTTALFVNSLRVGSTHEFETNGYKRPKRLQSAAFPLQPGETIAFTSPYGGAVQIVFSANDQPVEFTFENVGEHPFWDGSEDNASFSAKLAKGDYDWAEFVTPAFEIHSTLDKMRQSVSNTRWGGTLEGFAAATMRYTHNFPHVLAGFKGPGIDVVPEIHDFAAAKGFSIDNLDLVKHMNADQATCGYGCSGNPYDAYWAFDPIGHGDIHELGHGLEKSRFRFSGWNYHASTNPYAYYSKTQYFKTTGGEPDCQSLPFKEAFEALQASVGQADSAAYLKANYWDAVADNWSRGVSMTIQMMMLAEDQGKLLDGWHLLARLHILEREFNRAIANDAAWESKKVSLGFASFTRTEAAALSSNDWMVIALAQVTGLDYRDYLTMWGITFSAKAAAQVAGFSYAAAPRKYFISSPQGYCKGEGFDGNNLPVNGSQVWPLAAQRVRLMGDSFR</sequence>
<dbReference type="InterPro" id="IPR002126">
    <property type="entry name" value="Cadherin-like_dom"/>
</dbReference>
<dbReference type="RefSeq" id="WP_236501882.1">
    <property type="nucleotide sequence ID" value="NZ_CP091244.1"/>
</dbReference>
<dbReference type="InterPro" id="IPR035423">
    <property type="entry name" value="M60-like_N"/>
</dbReference>
<feature type="signal peptide" evidence="1">
    <location>
        <begin position="1"/>
        <end position="21"/>
    </location>
</feature>
<feature type="domain" description="Peptidase M60" evidence="3">
    <location>
        <begin position="784"/>
        <end position="1112"/>
    </location>
</feature>
<dbReference type="InterPro" id="IPR031161">
    <property type="entry name" value="Peptidase_M60_dom"/>
</dbReference>
<dbReference type="InterPro" id="IPR042279">
    <property type="entry name" value="Pep_M60_3"/>
</dbReference>
<dbReference type="SMART" id="SM01276">
    <property type="entry name" value="M60-like"/>
    <property type="match status" value="1"/>
</dbReference>
<evidence type="ECO:0000259" key="3">
    <source>
        <dbReference type="PROSITE" id="PS51723"/>
    </source>
</evidence>
<dbReference type="PROSITE" id="PS51723">
    <property type="entry name" value="PEPTIDASE_M60"/>
    <property type="match status" value="1"/>
</dbReference>
<evidence type="ECO:0000256" key="1">
    <source>
        <dbReference type="SAM" id="SignalP"/>
    </source>
</evidence>
<evidence type="ECO:0000259" key="2">
    <source>
        <dbReference type="PROSITE" id="PS50268"/>
    </source>
</evidence>
<dbReference type="CDD" id="cd11304">
    <property type="entry name" value="Cadherin_repeat"/>
    <property type="match status" value="1"/>
</dbReference>
<dbReference type="Proteomes" id="UP001054801">
    <property type="component" value="Chromosome"/>
</dbReference>
<proteinExistence type="predicted"/>
<keyword evidence="1" id="KW-0732">Signal</keyword>
<dbReference type="InterPro" id="IPR041549">
    <property type="entry name" value="IMPa_helical"/>
</dbReference>
<dbReference type="Gene3D" id="1.10.390.30">
    <property type="entry name" value="Peptidase M60, enhancin-like domain 3"/>
    <property type="match status" value="1"/>
</dbReference>
<dbReference type="SUPFAM" id="SSF49313">
    <property type="entry name" value="Cadherin-like"/>
    <property type="match status" value="1"/>
</dbReference>
<dbReference type="Gene3D" id="2.60.40.60">
    <property type="entry name" value="Cadherins"/>
    <property type="match status" value="1"/>
</dbReference>
<keyword evidence="4" id="KW-0645">Protease</keyword>
<dbReference type="NCBIfam" id="NF038322">
    <property type="entry name" value="ImpA_fam_HExGH"/>
    <property type="match status" value="1"/>
</dbReference>
<name>A0ABY3T5D9_9GAMM</name>
<accession>A0ABY3T5D9</accession>
<dbReference type="Pfam" id="PF17291">
    <property type="entry name" value="M60-like_N"/>
    <property type="match status" value="1"/>
</dbReference>
<organism evidence="4 5">
    <name type="scientific">Thiothrix winogradskyi</name>
    <dbReference type="NCBI Taxonomy" id="96472"/>
    <lineage>
        <taxon>Bacteria</taxon>
        <taxon>Pseudomonadati</taxon>
        <taxon>Pseudomonadota</taxon>
        <taxon>Gammaproteobacteria</taxon>
        <taxon>Thiotrichales</taxon>
        <taxon>Thiotrichaceae</taxon>
        <taxon>Thiothrix</taxon>
    </lineage>
</organism>
<feature type="chain" id="PRO_5045857377" evidence="1">
    <location>
        <begin position="22"/>
        <end position="1255"/>
    </location>
</feature>
<gene>
    <name evidence="4" type="ORF">L2Y54_10700</name>
</gene>
<keyword evidence="5" id="KW-1185">Reference proteome</keyword>
<protein>
    <submittedName>
        <fullName evidence="4">ImpA family metalloprotease</fullName>
        <ecNumber evidence="4">3.4.24.-</ecNumber>
    </submittedName>
</protein>
<dbReference type="InterPro" id="IPR015919">
    <property type="entry name" value="Cadherin-like_sf"/>
</dbReference>
<reference evidence="4" key="1">
    <citation type="journal article" date="2022" name="Microorganisms">
        <title>Two New Species of Filamentous Sulfur Bacteria of the Genus Thiothrix, Thiothrix winogradskyi sp. nov. and 'Candidatus Thiothrix sulfatifontis' sp. nov.</title>
        <authorList>
            <person name="Ravin N.V."/>
            <person name="Rossetti S."/>
            <person name="Beletsky A.V."/>
            <person name="Kadnikov V.V."/>
            <person name="Rudenko T.S."/>
            <person name="Smolyakov D.D."/>
            <person name="Moskvitina M.I."/>
            <person name="Gureeva M.V."/>
            <person name="Mardanov A.V."/>
            <person name="Grabovich M.Y."/>
        </authorList>
    </citation>
    <scope>NUCLEOTIDE SEQUENCE</scope>
    <source>
        <strain evidence="4">CT3</strain>
    </source>
</reference>
<dbReference type="EMBL" id="CP091244">
    <property type="protein sequence ID" value="UJS26485.1"/>
    <property type="molecule type" value="Genomic_DNA"/>
</dbReference>
<keyword evidence="4" id="KW-0482">Metalloprotease</keyword>
<keyword evidence="4" id="KW-0378">Hydrolase</keyword>
<feature type="domain" description="Cadherin" evidence="2">
    <location>
        <begin position="272"/>
        <end position="364"/>
    </location>
</feature>
<evidence type="ECO:0000313" key="5">
    <source>
        <dbReference type="Proteomes" id="UP001054801"/>
    </source>
</evidence>
<dbReference type="EC" id="3.4.24.-" evidence="4"/>
<evidence type="ECO:0000313" key="4">
    <source>
        <dbReference type="EMBL" id="UJS26485.1"/>
    </source>
</evidence>